<dbReference type="RefSeq" id="WP_285973588.1">
    <property type="nucleotide sequence ID" value="NZ_CP127294.1"/>
</dbReference>
<gene>
    <name evidence="2" type="ORF">QRX50_20825</name>
</gene>
<evidence type="ECO:0000256" key="1">
    <source>
        <dbReference type="SAM" id="MobiDB-lite"/>
    </source>
</evidence>
<feature type="region of interest" description="Disordered" evidence="1">
    <location>
        <begin position="50"/>
        <end position="86"/>
    </location>
</feature>
<name>A0A9Y2IQQ3_9PSEU</name>
<proteinExistence type="predicted"/>
<dbReference type="KEGG" id="acab:QRX50_20825"/>
<protein>
    <submittedName>
        <fullName evidence="2">Uncharacterized protein</fullName>
    </submittedName>
</protein>
<evidence type="ECO:0000313" key="2">
    <source>
        <dbReference type="EMBL" id="WIX83028.1"/>
    </source>
</evidence>
<dbReference type="AlphaFoldDB" id="A0A9Y2IQQ3"/>
<dbReference type="Proteomes" id="UP001236014">
    <property type="component" value="Chromosome"/>
</dbReference>
<dbReference type="EMBL" id="CP127294">
    <property type="protein sequence ID" value="WIX83028.1"/>
    <property type="molecule type" value="Genomic_DNA"/>
</dbReference>
<sequence length="86" mass="9380">MSLVPHSLVNDYDTRGSVWWHAAFHEVLIEAGMQIHAFRPADEPTLFATARQPVTPHRPASDPSDVRQRGHGFSTGSTCCLPGAGE</sequence>
<evidence type="ECO:0000313" key="3">
    <source>
        <dbReference type="Proteomes" id="UP001236014"/>
    </source>
</evidence>
<keyword evidence="3" id="KW-1185">Reference proteome</keyword>
<reference evidence="2 3" key="1">
    <citation type="submission" date="2023-06" db="EMBL/GenBank/DDBJ databases">
        <authorList>
            <person name="Oyuntsetseg B."/>
            <person name="Kim S.B."/>
        </authorList>
    </citation>
    <scope>NUCLEOTIDE SEQUENCE [LARGE SCALE GENOMIC DNA]</scope>
    <source>
        <strain evidence="2 3">2-15</strain>
    </source>
</reference>
<accession>A0A9Y2IQQ3</accession>
<organism evidence="2 3">
    <name type="scientific">Amycolatopsis carbonis</name>
    <dbReference type="NCBI Taxonomy" id="715471"/>
    <lineage>
        <taxon>Bacteria</taxon>
        <taxon>Bacillati</taxon>
        <taxon>Actinomycetota</taxon>
        <taxon>Actinomycetes</taxon>
        <taxon>Pseudonocardiales</taxon>
        <taxon>Pseudonocardiaceae</taxon>
        <taxon>Amycolatopsis</taxon>
    </lineage>
</organism>